<dbReference type="SFLD" id="SFLDG00180">
    <property type="entry name" value="muconate_cycloisomerase"/>
    <property type="match status" value="1"/>
</dbReference>
<dbReference type="Gene3D" id="3.20.20.120">
    <property type="entry name" value="Enolase-like C-terminal domain"/>
    <property type="match status" value="1"/>
</dbReference>
<evidence type="ECO:0000256" key="5">
    <source>
        <dbReference type="RuleBase" id="RU366006"/>
    </source>
</evidence>
<keyword evidence="2 5" id="KW-0479">Metal-binding</keyword>
<comment type="caution">
    <text evidence="7">The sequence shown here is derived from an EMBL/GenBank/DDBJ whole genome shotgun (WGS) entry which is preliminary data.</text>
</comment>
<dbReference type="SUPFAM" id="SSF51604">
    <property type="entry name" value="Enolase C-terminal domain-like"/>
    <property type="match status" value="1"/>
</dbReference>
<keyword evidence="8" id="KW-1185">Reference proteome</keyword>
<organism evidence="7 8">
    <name type="scientific">Saccharopolyspora halophila</name>
    <dbReference type="NCBI Taxonomy" id="405551"/>
    <lineage>
        <taxon>Bacteria</taxon>
        <taxon>Bacillati</taxon>
        <taxon>Actinomycetota</taxon>
        <taxon>Actinomycetes</taxon>
        <taxon>Pseudonocardiales</taxon>
        <taxon>Pseudonocardiaceae</taxon>
        <taxon>Saccharopolyspora</taxon>
    </lineage>
</organism>
<dbReference type="InterPro" id="IPR029065">
    <property type="entry name" value="Enolase_C-like"/>
</dbReference>
<dbReference type="RefSeq" id="WP_344130240.1">
    <property type="nucleotide sequence ID" value="NZ_BAAARA010000007.1"/>
</dbReference>
<reference evidence="7 8" key="1">
    <citation type="journal article" date="2019" name="Int. J. Syst. Evol. Microbiol.">
        <title>The Global Catalogue of Microorganisms (GCM) 10K type strain sequencing project: providing services to taxonomists for standard genome sequencing and annotation.</title>
        <authorList>
            <consortium name="The Broad Institute Genomics Platform"/>
            <consortium name="The Broad Institute Genome Sequencing Center for Infectious Disease"/>
            <person name="Wu L."/>
            <person name="Ma J."/>
        </authorList>
    </citation>
    <scope>NUCLEOTIDE SEQUENCE [LARGE SCALE GENOMIC DNA]</scope>
    <source>
        <strain evidence="7 8">JCM 16221</strain>
    </source>
</reference>
<dbReference type="EC" id="5.1.1.-" evidence="5"/>
<evidence type="ECO:0000256" key="1">
    <source>
        <dbReference type="ARBA" id="ARBA00008031"/>
    </source>
</evidence>
<feature type="domain" description="Mandelate racemase/muconate lactonizing enzyme C-terminal" evidence="6">
    <location>
        <begin position="130"/>
        <end position="225"/>
    </location>
</feature>
<protein>
    <recommendedName>
        <fullName evidence="5">Dipeptide epimerase</fullName>
        <ecNumber evidence="5">5.1.1.-</ecNumber>
    </recommendedName>
</protein>
<evidence type="ECO:0000256" key="3">
    <source>
        <dbReference type="ARBA" id="ARBA00022842"/>
    </source>
</evidence>
<dbReference type="Pfam" id="PF13378">
    <property type="entry name" value="MR_MLE_C"/>
    <property type="match status" value="1"/>
</dbReference>
<evidence type="ECO:0000256" key="2">
    <source>
        <dbReference type="ARBA" id="ARBA00022723"/>
    </source>
</evidence>
<dbReference type="Pfam" id="PF02746">
    <property type="entry name" value="MR_MLE_N"/>
    <property type="match status" value="1"/>
</dbReference>
<gene>
    <name evidence="7" type="ORF">GCM10009854_23960</name>
</gene>
<dbReference type="InterPro" id="IPR034603">
    <property type="entry name" value="Dipeptide_epimerase"/>
</dbReference>
<dbReference type="Gene3D" id="3.30.390.10">
    <property type="entry name" value="Enolase-like, N-terminal domain"/>
    <property type="match status" value="1"/>
</dbReference>
<dbReference type="EMBL" id="BAAARA010000007">
    <property type="protein sequence ID" value="GAA2346250.1"/>
    <property type="molecule type" value="Genomic_DNA"/>
</dbReference>
<dbReference type="SMART" id="SM00922">
    <property type="entry name" value="MR_MLE"/>
    <property type="match status" value="1"/>
</dbReference>
<evidence type="ECO:0000256" key="4">
    <source>
        <dbReference type="ARBA" id="ARBA00023235"/>
    </source>
</evidence>
<dbReference type="PANTHER" id="PTHR48073">
    <property type="entry name" value="O-SUCCINYLBENZOATE SYNTHASE-RELATED"/>
    <property type="match status" value="1"/>
</dbReference>
<name>A0ABN3G838_9PSEU</name>
<evidence type="ECO:0000313" key="7">
    <source>
        <dbReference type="EMBL" id="GAA2346250.1"/>
    </source>
</evidence>
<dbReference type="InterPro" id="IPR029017">
    <property type="entry name" value="Enolase-like_N"/>
</dbReference>
<comment type="similarity">
    <text evidence="1 5">Belongs to the mandelate racemase/muconate lactonizing enzyme family.</text>
</comment>
<dbReference type="SFLD" id="SFLDS00001">
    <property type="entry name" value="Enolase"/>
    <property type="match status" value="1"/>
</dbReference>
<dbReference type="SUPFAM" id="SSF54826">
    <property type="entry name" value="Enolase N-terminal domain-like"/>
    <property type="match status" value="1"/>
</dbReference>
<proteinExistence type="inferred from homology"/>
<evidence type="ECO:0000259" key="6">
    <source>
        <dbReference type="SMART" id="SM00922"/>
    </source>
</evidence>
<dbReference type="InterPro" id="IPR036849">
    <property type="entry name" value="Enolase-like_C_sf"/>
</dbReference>
<dbReference type="InterPro" id="IPR013341">
    <property type="entry name" value="Mandelate_racemase_N_dom"/>
</dbReference>
<sequence length="336" mass="35319">MRFTWAATGLALREPFRISRSVMTEREAVTITAEHEGVAGHGEVVTSVYYGLDVSRIEEELEAAQRQLAGRTPDEALVGELPAVSAGVRAGLDAALHDLVARMRGVPVHELVGAALRQPVPTARTIGIVPTARAVAAAGDLTRRGFQVLKIKLAGGADEIARLAAIREVAPDARLLLDPNGAWEVAEAKRMLSAAAEFEVDAVEQPIAPGHPDLLAEVAESSPVPVIADEDARSAEDVRRLGSRVHGVNVKLPECGGIRAAREIIDTARGFGVEVMLGCQVASSLGIAPAVHLSGLARWVDLDGHLLLSRDPWTGLGGENGLLRIAGDVGLGVHPS</sequence>
<keyword evidence="4 5" id="KW-0413">Isomerase</keyword>
<accession>A0ABN3G838</accession>
<comment type="cofactor">
    <cofactor evidence="5">
        <name>Mg(2+)</name>
        <dbReference type="ChEBI" id="CHEBI:18420"/>
    </cofactor>
    <text evidence="5">Binds 1 Mg(2+) ion per subunit.</text>
</comment>
<keyword evidence="3 5" id="KW-0460">Magnesium</keyword>
<dbReference type="Proteomes" id="UP001501218">
    <property type="component" value="Unassembled WGS sequence"/>
</dbReference>
<dbReference type="CDD" id="cd03319">
    <property type="entry name" value="L-Ala-DL-Glu_epimerase"/>
    <property type="match status" value="1"/>
</dbReference>
<dbReference type="PANTHER" id="PTHR48073:SF2">
    <property type="entry name" value="O-SUCCINYLBENZOATE SYNTHASE"/>
    <property type="match status" value="1"/>
</dbReference>
<evidence type="ECO:0000313" key="8">
    <source>
        <dbReference type="Proteomes" id="UP001501218"/>
    </source>
</evidence>
<dbReference type="InterPro" id="IPR013342">
    <property type="entry name" value="Mandelate_racemase_C"/>
</dbReference>